<dbReference type="InterPro" id="IPR016161">
    <property type="entry name" value="Ald_DH/histidinol_DH"/>
</dbReference>
<protein>
    <recommendedName>
        <fullName evidence="4">aldehyde dehydrogenase (NAD(+))</fullName>
        <ecNumber evidence="4">1.2.1.3</ecNumber>
    </recommendedName>
</protein>
<dbReference type="EMBL" id="OW240916">
    <property type="protein sequence ID" value="CAH2293688.1"/>
    <property type="molecule type" value="Genomic_DNA"/>
</dbReference>
<evidence type="ECO:0000313" key="9">
    <source>
        <dbReference type="Proteomes" id="UP001295444"/>
    </source>
</evidence>
<evidence type="ECO:0000256" key="2">
    <source>
        <dbReference type="ARBA" id="ARBA00023002"/>
    </source>
</evidence>
<proteinExistence type="inferred from homology"/>
<accession>A0AAD1S958</accession>
<reference evidence="8" key="1">
    <citation type="submission" date="2022-03" db="EMBL/GenBank/DDBJ databases">
        <authorList>
            <person name="Alioto T."/>
            <person name="Alioto T."/>
            <person name="Gomez Garrido J."/>
        </authorList>
    </citation>
    <scope>NUCLEOTIDE SEQUENCE</scope>
</reference>
<evidence type="ECO:0000256" key="3">
    <source>
        <dbReference type="ARBA" id="ARBA00023027"/>
    </source>
</evidence>
<keyword evidence="2 6" id="KW-0560">Oxidoreductase</keyword>
<dbReference type="Gene3D" id="3.40.605.10">
    <property type="entry name" value="Aldehyde Dehydrogenase, Chain A, domain 1"/>
    <property type="match status" value="1"/>
</dbReference>
<sequence>MPSIFTIAHIIHYLPLLPPASTKYYITHCTHYSHRLGKRKLERTGEGEYCIRFLKLLSAPIIKSLENMLCSKAQHYNSTLRYLSASYSVAAIPKPLLKPDVFYNKLFINNEWRNATSGKIFPTIDPSTGGVITHVAEANKDDVDLAVKAAKEAFQLGSPWRCMDASQRGQLLNCLADLIERDRVYLASLETLDNGKPFAASYAGDLDQVIKVYRYYSGFADKLHGKTIPMDGNYFCYTRHEPVGVCGQIIPWNFPLVMQGWKLAPALAAGNTVVMKVAEQTPLSALYIASLIKEAGFPPGVVNILTGYGPTAGAAIARHKDIDKIAFTGSTEVGRLIQQAAGETNLKRVTLELGGKSPCIIFADADLELAVDQCHEAAFFNMGQCCSAGSRTFVEDSIYSAFVERSIEKANERKIGNPFMIDTKHGPQVDKDQFDKIFSYIKSGKRDGAKLMCGGERYGDYGFFIKPTIFADVQDNMTIAREEIFGPVQSVFKFQNTKEVIKRANNTRYGLAAGLFTNDLDKAMYFTQTLQAGTVWVNTFNIVSSQTPFGGFKESGNGRELGEEGIKQYTEVKTVTIKIPHKNVF</sequence>
<dbReference type="InterPro" id="IPR016160">
    <property type="entry name" value="Ald_DH_CS_CYS"/>
</dbReference>
<dbReference type="FunFam" id="3.40.309.10:FF:000001">
    <property type="entry name" value="Mitochondrial aldehyde dehydrogenase 2"/>
    <property type="match status" value="1"/>
</dbReference>
<dbReference type="GO" id="GO:0004029">
    <property type="term" value="F:aldehyde dehydrogenase (NAD+) activity"/>
    <property type="evidence" value="ECO:0007669"/>
    <property type="project" value="UniProtKB-EC"/>
</dbReference>
<dbReference type="PROSITE" id="PS00070">
    <property type="entry name" value="ALDEHYDE_DEHYDR_CYS"/>
    <property type="match status" value="1"/>
</dbReference>
<evidence type="ECO:0000313" key="8">
    <source>
        <dbReference type="EMBL" id="CAH2293688.1"/>
    </source>
</evidence>
<evidence type="ECO:0000256" key="4">
    <source>
        <dbReference type="ARBA" id="ARBA00024226"/>
    </source>
</evidence>
<evidence type="ECO:0000256" key="1">
    <source>
        <dbReference type="ARBA" id="ARBA00009986"/>
    </source>
</evidence>
<organism evidence="8 9">
    <name type="scientific">Pelobates cultripes</name>
    <name type="common">Western spadefoot toad</name>
    <dbReference type="NCBI Taxonomy" id="61616"/>
    <lineage>
        <taxon>Eukaryota</taxon>
        <taxon>Metazoa</taxon>
        <taxon>Chordata</taxon>
        <taxon>Craniata</taxon>
        <taxon>Vertebrata</taxon>
        <taxon>Euteleostomi</taxon>
        <taxon>Amphibia</taxon>
        <taxon>Batrachia</taxon>
        <taxon>Anura</taxon>
        <taxon>Pelobatoidea</taxon>
        <taxon>Pelobatidae</taxon>
        <taxon>Pelobates</taxon>
    </lineage>
</organism>
<dbReference type="FunFam" id="3.40.605.10:FF:000029">
    <property type="entry name" value="Aldehyde dehydrogenase, mitochondrial"/>
    <property type="match status" value="1"/>
</dbReference>
<dbReference type="PROSITE" id="PS00687">
    <property type="entry name" value="ALDEHYDE_DEHYDR_GLU"/>
    <property type="match status" value="1"/>
</dbReference>
<keyword evidence="9" id="KW-1185">Reference proteome</keyword>
<comment type="similarity">
    <text evidence="1 6">Belongs to the aldehyde dehydrogenase family.</text>
</comment>
<feature type="domain" description="Aldehyde dehydrogenase" evidence="7">
    <location>
        <begin position="112"/>
        <end position="575"/>
    </location>
</feature>
<keyword evidence="3" id="KW-0520">NAD</keyword>
<dbReference type="SUPFAM" id="SSF53720">
    <property type="entry name" value="ALDH-like"/>
    <property type="match status" value="1"/>
</dbReference>
<evidence type="ECO:0000259" key="7">
    <source>
        <dbReference type="Pfam" id="PF00171"/>
    </source>
</evidence>
<evidence type="ECO:0000256" key="5">
    <source>
        <dbReference type="PROSITE-ProRule" id="PRU10007"/>
    </source>
</evidence>
<dbReference type="Gene3D" id="3.40.309.10">
    <property type="entry name" value="Aldehyde Dehydrogenase, Chain A, domain 2"/>
    <property type="match status" value="1"/>
</dbReference>
<feature type="active site" evidence="5">
    <location>
        <position position="352"/>
    </location>
</feature>
<evidence type="ECO:0000256" key="6">
    <source>
        <dbReference type="RuleBase" id="RU003345"/>
    </source>
</evidence>
<dbReference type="Pfam" id="PF00171">
    <property type="entry name" value="Aldedh"/>
    <property type="match status" value="1"/>
</dbReference>
<gene>
    <name evidence="8" type="ORF">PECUL_23A034496</name>
</gene>
<dbReference type="PANTHER" id="PTHR11699">
    <property type="entry name" value="ALDEHYDE DEHYDROGENASE-RELATED"/>
    <property type="match status" value="1"/>
</dbReference>
<dbReference type="CDD" id="cd07141">
    <property type="entry name" value="ALDH_F1AB_F2_RALDH1"/>
    <property type="match status" value="1"/>
</dbReference>
<dbReference type="InterPro" id="IPR016163">
    <property type="entry name" value="Ald_DH_C"/>
</dbReference>
<dbReference type="AlphaFoldDB" id="A0AAD1S958"/>
<dbReference type="EC" id="1.2.1.3" evidence="4"/>
<name>A0AAD1S958_PELCU</name>
<dbReference type="InterPro" id="IPR015590">
    <property type="entry name" value="Aldehyde_DH_dom"/>
</dbReference>
<dbReference type="Proteomes" id="UP001295444">
    <property type="component" value="Chromosome 05"/>
</dbReference>
<dbReference type="InterPro" id="IPR029510">
    <property type="entry name" value="Ald_DH_CS_GLU"/>
</dbReference>
<dbReference type="InterPro" id="IPR016162">
    <property type="entry name" value="Ald_DH_N"/>
</dbReference>